<dbReference type="RefSeq" id="WP_089328679.1">
    <property type="nucleotide sequence ID" value="NZ_FZOR01000028.1"/>
</dbReference>
<accession>A0A239ME69</accession>
<sequence>MTAPVILVVDHDPGSRRVLLADLTRRLGAVFTLKGAGSAEEARTALEEAAREGQEVALLLVDDACGDILSQAHERYPTAKRVLMVDRDYTSTSPAVQAIALGHADFHLVRPWTNDESMHRAVSEFLSSWTEEREPAFELFRVVGRADDPRVRHLRALMASFGLPCLVYPPEEEPGRGLLREAELEASRLPVVIRYDGRTFVDPQLPDLASAIGVNVTNDLDACDVAIVGAGAAGLTAAVYAASEGLDTLLLERAFSGGQAGTSPMIRNYPGFPHGVSGGYLMERTCEQAWLMGAHIVFAQQAVGLEHHGDHRIVRLADGSEVSARAVLIATGVDWRRLNVPGLDALTGAGVFYGMAVGESRAMRDQDVFIVGAANSAGQGALHLAKHARTVTLVVRGDSLAKSASAYLLRAIETTPNIIVRTRTEVVGCDGRGRLERLTLADRAAGTTEQVPASALFIMIGGEPHTRWLPDALATDDRGYVLTGREIYEEARDLWPLDRDPIPLETSLPGVFAAGDIRRGSIKRVASAVGEGATAVRSIHEYLST</sequence>
<evidence type="ECO:0000256" key="3">
    <source>
        <dbReference type="ARBA" id="ARBA00048132"/>
    </source>
</evidence>
<evidence type="ECO:0000256" key="2">
    <source>
        <dbReference type="ARBA" id="ARBA00023002"/>
    </source>
</evidence>
<dbReference type="Pfam" id="PF07992">
    <property type="entry name" value="Pyr_redox_2"/>
    <property type="match status" value="1"/>
</dbReference>
<keyword evidence="1" id="KW-0285">Flavoprotein</keyword>
<dbReference type="EMBL" id="FZOR01000028">
    <property type="protein sequence ID" value="SNT41337.1"/>
    <property type="molecule type" value="Genomic_DNA"/>
</dbReference>
<organism evidence="5 6">
    <name type="scientific">Actinomadura meyerae</name>
    <dbReference type="NCBI Taxonomy" id="240840"/>
    <lineage>
        <taxon>Bacteria</taxon>
        <taxon>Bacillati</taxon>
        <taxon>Actinomycetota</taxon>
        <taxon>Actinomycetes</taxon>
        <taxon>Streptosporangiales</taxon>
        <taxon>Thermomonosporaceae</taxon>
        <taxon>Actinomadura</taxon>
    </lineage>
</organism>
<dbReference type="PRINTS" id="PR00368">
    <property type="entry name" value="FADPNR"/>
</dbReference>
<dbReference type="PANTHER" id="PTHR48105">
    <property type="entry name" value="THIOREDOXIN REDUCTASE 1-RELATED-RELATED"/>
    <property type="match status" value="1"/>
</dbReference>
<name>A0A239ME69_9ACTN</name>
<evidence type="ECO:0000259" key="4">
    <source>
        <dbReference type="Pfam" id="PF07992"/>
    </source>
</evidence>
<proteinExistence type="predicted"/>
<dbReference type="GO" id="GO:0004791">
    <property type="term" value="F:thioredoxin-disulfide reductase (NADPH) activity"/>
    <property type="evidence" value="ECO:0007669"/>
    <property type="project" value="UniProtKB-EC"/>
</dbReference>
<reference evidence="5 6" key="1">
    <citation type="submission" date="2017-06" db="EMBL/GenBank/DDBJ databases">
        <authorList>
            <person name="Kim H.J."/>
            <person name="Triplett B.A."/>
        </authorList>
    </citation>
    <scope>NUCLEOTIDE SEQUENCE [LARGE SCALE GENOMIC DNA]</scope>
    <source>
        <strain evidence="5 6">DSM 44715</strain>
    </source>
</reference>
<evidence type="ECO:0000256" key="1">
    <source>
        <dbReference type="ARBA" id="ARBA00022630"/>
    </source>
</evidence>
<evidence type="ECO:0000313" key="5">
    <source>
        <dbReference type="EMBL" id="SNT41337.1"/>
    </source>
</evidence>
<evidence type="ECO:0000313" key="6">
    <source>
        <dbReference type="Proteomes" id="UP000198318"/>
    </source>
</evidence>
<dbReference type="InterPro" id="IPR011006">
    <property type="entry name" value="CheY-like_superfamily"/>
</dbReference>
<comment type="catalytic activity">
    <reaction evidence="3">
        <text>[thioredoxin]-dithiol + NADP(+) = [thioredoxin]-disulfide + NADPH + H(+)</text>
        <dbReference type="Rhea" id="RHEA:20345"/>
        <dbReference type="Rhea" id="RHEA-COMP:10698"/>
        <dbReference type="Rhea" id="RHEA-COMP:10700"/>
        <dbReference type="ChEBI" id="CHEBI:15378"/>
        <dbReference type="ChEBI" id="CHEBI:29950"/>
        <dbReference type="ChEBI" id="CHEBI:50058"/>
        <dbReference type="ChEBI" id="CHEBI:57783"/>
        <dbReference type="ChEBI" id="CHEBI:58349"/>
        <dbReference type="EC" id="1.8.1.9"/>
    </reaction>
</comment>
<protein>
    <submittedName>
        <fullName evidence="5">Thioredoxin reductase (NADPH)</fullName>
    </submittedName>
</protein>
<dbReference type="AlphaFoldDB" id="A0A239ME69"/>
<dbReference type="Proteomes" id="UP000198318">
    <property type="component" value="Unassembled WGS sequence"/>
</dbReference>
<keyword evidence="2" id="KW-0560">Oxidoreductase</keyword>
<dbReference type="SUPFAM" id="SSF52172">
    <property type="entry name" value="CheY-like"/>
    <property type="match status" value="1"/>
</dbReference>
<dbReference type="InterPro" id="IPR023753">
    <property type="entry name" value="FAD/NAD-binding_dom"/>
</dbReference>
<dbReference type="InterPro" id="IPR036188">
    <property type="entry name" value="FAD/NAD-bd_sf"/>
</dbReference>
<gene>
    <name evidence="5" type="ORF">SAMN05443665_102811</name>
</gene>
<feature type="domain" description="FAD/NAD(P)-binding" evidence="4">
    <location>
        <begin position="224"/>
        <end position="532"/>
    </location>
</feature>
<dbReference type="SUPFAM" id="SSF51905">
    <property type="entry name" value="FAD/NAD(P)-binding domain"/>
    <property type="match status" value="1"/>
</dbReference>
<dbReference type="OrthoDB" id="109585at2"/>
<dbReference type="Gene3D" id="3.50.50.60">
    <property type="entry name" value="FAD/NAD(P)-binding domain"/>
    <property type="match status" value="2"/>
</dbReference>
<dbReference type="InterPro" id="IPR050097">
    <property type="entry name" value="Ferredoxin-NADP_redctase_2"/>
</dbReference>
<dbReference type="PRINTS" id="PR00469">
    <property type="entry name" value="PNDRDTASEII"/>
</dbReference>
<dbReference type="Gene3D" id="3.40.50.2300">
    <property type="match status" value="1"/>
</dbReference>
<keyword evidence="6" id="KW-1185">Reference proteome</keyword>